<reference evidence="3" key="1">
    <citation type="submission" date="2020-04" db="EMBL/GenBank/DDBJ databases">
        <authorList>
            <person name="Zhang T."/>
        </authorList>
    </citation>
    <scope>NUCLEOTIDE SEQUENCE</scope>
    <source>
        <strain evidence="3">HKST-UBA12</strain>
    </source>
</reference>
<dbReference type="Gene3D" id="2.70.70.10">
    <property type="entry name" value="Glucose Permease (Domain IIA)"/>
    <property type="match status" value="2"/>
</dbReference>
<evidence type="ECO:0000313" key="3">
    <source>
        <dbReference type="EMBL" id="MCA9378796.1"/>
    </source>
</evidence>
<evidence type="ECO:0000259" key="2">
    <source>
        <dbReference type="Pfam" id="PF01551"/>
    </source>
</evidence>
<gene>
    <name evidence="3" type="ORF">KC640_00045</name>
</gene>
<proteinExistence type="predicted"/>
<dbReference type="InterPro" id="IPR016047">
    <property type="entry name" value="M23ase_b-sheet_dom"/>
</dbReference>
<dbReference type="InterPro" id="IPR050570">
    <property type="entry name" value="Cell_wall_metabolism_enzyme"/>
</dbReference>
<dbReference type="InterPro" id="IPR011055">
    <property type="entry name" value="Dup_hybrid_motif"/>
</dbReference>
<dbReference type="Proteomes" id="UP000760819">
    <property type="component" value="Unassembled WGS sequence"/>
</dbReference>
<dbReference type="CDD" id="cd12797">
    <property type="entry name" value="M23_peptidase"/>
    <property type="match status" value="1"/>
</dbReference>
<evidence type="ECO:0000256" key="1">
    <source>
        <dbReference type="SAM" id="MobiDB-lite"/>
    </source>
</evidence>
<feature type="non-terminal residue" evidence="3">
    <location>
        <position position="1"/>
    </location>
</feature>
<dbReference type="PANTHER" id="PTHR21666:SF270">
    <property type="entry name" value="MUREIN HYDROLASE ACTIVATOR ENVC"/>
    <property type="match status" value="1"/>
</dbReference>
<dbReference type="PANTHER" id="PTHR21666">
    <property type="entry name" value="PEPTIDASE-RELATED"/>
    <property type="match status" value="1"/>
</dbReference>
<feature type="domain" description="M23ase beta-sheet core" evidence="2">
    <location>
        <begin position="239"/>
        <end position="341"/>
    </location>
</feature>
<protein>
    <submittedName>
        <fullName evidence="3">M23 family metallopeptidase</fullName>
    </submittedName>
</protein>
<dbReference type="EMBL" id="JAGQLI010000005">
    <property type="protein sequence ID" value="MCA9378796.1"/>
    <property type="molecule type" value="Genomic_DNA"/>
</dbReference>
<name>A0A955KZT8_9BACT</name>
<accession>A0A955KZT8</accession>
<organism evidence="3 4">
    <name type="scientific">Candidatus Dojkabacteria bacterium</name>
    <dbReference type="NCBI Taxonomy" id="2099670"/>
    <lineage>
        <taxon>Bacteria</taxon>
        <taxon>Candidatus Dojkabacteria</taxon>
    </lineage>
</organism>
<comment type="caution">
    <text evidence="3">The sequence shown here is derived from an EMBL/GenBank/DDBJ whole genome shotgun (WGS) entry which is preliminary data.</text>
</comment>
<reference evidence="3" key="2">
    <citation type="journal article" date="2021" name="Microbiome">
        <title>Successional dynamics and alternative stable states in a saline activated sludge microbial community over 9 years.</title>
        <authorList>
            <person name="Wang Y."/>
            <person name="Ye J."/>
            <person name="Ju F."/>
            <person name="Liu L."/>
            <person name="Boyd J.A."/>
            <person name="Deng Y."/>
            <person name="Parks D.H."/>
            <person name="Jiang X."/>
            <person name="Yin X."/>
            <person name="Woodcroft B.J."/>
            <person name="Tyson G.W."/>
            <person name="Hugenholtz P."/>
            <person name="Polz M.F."/>
            <person name="Zhang T."/>
        </authorList>
    </citation>
    <scope>NUCLEOTIDE SEQUENCE</scope>
    <source>
        <strain evidence="3">HKST-UBA12</strain>
    </source>
</reference>
<dbReference type="SUPFAM" id="SSF51261">
    <property type="entry name" value="Duplicated hybrid motif"/>
    <property type="match status" value="1"/>
</dbReference>
<dbReference type="Pfam" id="PF01551">
    <property type="entry name" value="Peptidase_M23"/>
    <property type="match status" value="1"/>
</dbReference>
<feature type="compositionally biased region" description="Polar residues" evidence="1">
    <location>
        <begin position="402"/>
        <end position="411"/>
    </location>
</feature>
<evidence type="ECO:0000313" key="4">
    <source>
        <dbReference type="Proteomes" id="UP000760819"/>
    </source>
</evidence>
<feature type="region of interest" description="Disordered" evidence="1">
    <location>
        <begin position="402"/>
        <end position="425"/>
    </location>
</feature>
<dbReference type="GO" id="GO:0004222">
    <property type="term" value="F:metalloendopeptidase activity"/>
    <property type="evidence" value="ECO:0007669"/>
    <property type="project" value="TreeGrafter"/>
</dbReference>
<dbReference type="AlphaFoldDB" id="A0A955KZT8"/>
<sequence length="614" mass="66031">DGVSSGLVKMTEKIESTMCIPKGLLLAMMEREVTDVLASIVGDPFEQIQQRISSAQTVWGPAQFHDIAWIKTGYGVLGSDAFNGTGVFEFGTKQCLDALGISYDQSAAVHFQDQNADSGVLERSYLGYALCAAAAKLKNDSKTGAGSCTWDQTAVERAAESYLGACSQNGRDYCSVYSETICNLYPNSNPALCSASGDSPDLICKPPQDYLCTDGNIRLLHPLNDLSARVSQPWGGADNHNGVDYAVPAGSPVYAAAPGIVVKMMDHWPDPNASDLENAAGNFVKIRHDQIDGVQTFYTSYQHLNGVSVQVGDRVQAGELIGTSGTTGRSSGPHLHFELRLRDCYDGYGEGDYELGQCSADPTQYILDESGFTNCDKTGENAPIIDGEFTCPVLDPGSARILQTSNGSGSHSRPDISPQKPTDIGAPNHIIVAPVSGTVRIVTPVDTVNTYGGGICDYIRLPDGNPSNDAEINWDVIKQQSLVEDPSGSGIFKRGSITYDSRIDDEGDYYYDGGFVVHITDKDGNLWRLVHVKDLLVANGAVVEVGEPIGKVYDGQLSGEWADWSVKPQDGSGCFSVQYAHLHFAIISADAVENQYYQGNTIDSTPWVQKYCGL</sequence>